<feature type="chain" id="PRO_5046820369" description="Lipoprotein" evidence="1">
    <location>
        <begin position="25"/>
        <end position="87"/>
    </location>
</feature>
<feature type="signal peptide" evidence="1">
    <location>
        <begin position="1"/>
        <end position="24"/>
    </location>
</feature>
<reference evidence="3" key="1">
    <citation type="journal article" date="2014" name="PLoS ONE">
        <title>Plasmidome interchange between Clostridium botulinum, Clostridium novyi and Clostridium haemolyticum converts strains of independent lineages into distinctly different pathogens.</title>
        <authorList>
            <person name="Skarin H."/>
            <person name="Segerman B."/>
        </authorList>
    </citation>
    <scope>NUCLEOTIDE SEQUENCE [LARGE SCALE GENOMIC DNA]</scope>
    <source>
        <strain evidence="3">NCTC 9693</strain>
    </source>
</reference>
<dbReference type="PROSITE" id="PS51257">
    <property type="entry name" value="PROKAR_LIPOPROTEIN"/>
    <property type="match status" value="1"/>
</dbReference>
<keyword evidence="1" id="KW-0732">Signal</keyword>
<geneLocation type="plasmid" evidence="2 3">
    <name>p1Ch9693</name>
</geneLocation>
<dbReference type="RefSeq" id="WP_039230582.1">
    <property type="nucleotide sequence ID" value="NZ_CM003349.1"/>
</dbReference>
<proteinExistence type="predicted"/>
<name>A0ABR4TAW4_CLOHA</name>
<sequence length="87" mass="9712">MKNKILTLLIGAIIGGAVSCLAVKADTKPKTDYETAIEQINKANDTMWTDSVNAHTNMASSYLLKGIYEEQKKQTDILQKILVNWQK</sequence>
<evidence type="ECO:0000313" key="2">
    <source>
        <dbReference type="EMBL" id="KEI14069.1"/>
    </source>
</evidence>
<evidence type="ECO:0000256" key="1">
    <source>
        <dbReference type="SAM" id="SignalP"/>
    </source>
</evidence>
<evidence type="ECO:0008006" key="4">
    <source>
        <dbReference type="Google" id="ProtNLM"/>
    </source>
</evidence>
<evidence type="ECO:0000313" key="3">
    <source>
        <dbReference type="Proteomes" id="UP000027937"/>
    </source>
</evidence>
<keyword evidence="3" id="KW-1185">Reference proteome</keyword>
<comment type="caution">
    <text evidence="2">The sequence shown here is derived from an EMBL/GenBank/DDBJ whole genome shotgun (WGS) entry which is preliminary data.</text>
</comment>
<dbReference type="EMBL" id="JENX01000125">
    <property type="protein sequence ID" value="KEI14069.1"/>
    <property type="molecule type" value="Genomic_DNA"/>
</dbReference>
<protein>
    <recommendedName>
        <fullName evidence="4">Lipoprotein</fullName>
    </recommendedName>
</protein>
<dbReference type="Proteomes" id="UP000027937">
    <property type="component" value="Plasmid p1Ch9693"/>
</dbReference>
<keyword evidence="2" id="KW-0614">Plasmid</keyword>
<gene>
    <name evidence="2" type="ORF">Z960_p0071</name>
</gene>
<organism evidence="2 3">
    <name type="scientific">Clostridium haemolyticum NCTC 9693</name>
    <dbReference type="NCBI Taxonomy" id="1443114"/>
    <lineage>
        <taxon>Bacteria</taxon>
        <taxon>Bacillati</taxon>
        <taxon>Bacillota</taxon>
        <taxon>Clostridia</taxon>
        <taxon>Eubacteriales</taxon>
        <taxon>Clostridiaceae</taxon>
        <taxon>Clostridium</taxon>
    </lineage>
</organism>
<accession>A0ABR4TAW4</accession>